<dbReference type="GO" id="GO:0003755">
    <property type="term" value="F:peptidyl-prolyl cis-trans isomerase activity"/>
    <property type="evidence" value="ECO:0007669"/>
    <property type="project" value="UniProtKB-KW"/>
</dbReference>
<proteinExistence type="predicted"/>
<dbReference type="AlphaFoldDB" id="A0A7S0KH27"/>
<dbReference type="EMBL" id="HBEW01003076">
    <property type="protein sequence ID" value="CAD8579921.1"/>
    <property type="molecule type" value="Transcribed_RNA"/>
</dbReference>
<protein>
    <recommendedName>
        <fullName evidence="2 5">peptidylprolyl isomerase</fullName>
        <ecNumber evidence="2 5">5.2.1.8</ecNumber>
    </recommendedName>
</protein>
<accession>A0A7S0KH27</accession>
<dbReference type="PANTHER" id="PTHR43811:SF17">
    <property type="entry name" value="PEPTIDYL-PROLYL CIS-TRANS ISOMERASE FKBP16-3, CHLOROPLASTIC"/>
    <property type="match status" value="1"/>
</dbReference>
<dbReference type="PANTHER" id="PTHR43811">
    <property type="entry name" value="FKBP-TYPE PEPTIDYL-PROLYL CIS-TRANS ISOMERASE FKPA"/>
    <property type="match status" value="1"/>
</dbReference>
<keyword evidence="3 5" id="KW-0697">Rotamase</keyword>
<sequence length="237" mass="25123">MQIACMMMPCTASSATTTTTTVRAPRAVASSVTRMPMRRATAACVRATARDDGEDARASSAVMKIGAVLSATAMAMTMCASMARADSLPEEQVTKLLCDDACVKALESVEAVTAPSGLVYKDIKVGDGEMPPVGYQVVVDYIAMDSKGRVFENSLEKGKPNDIRVLDCVQFPEETCPVIPGLADGLLTMRSGGIRRMYIPGELSFPKGLASAPGRPAILPFSPVTFDVALRYIPGFD</sequence>
<gene>
    <name evidence="7" type="ORF">OMED0929_LOCUS2532</name>
</gene>
<dbReference type="InterPro" id="IPR001179">
    <property type="entry name" value="PPIase_FKBP_dom"/>
</dbReference>
<reference evidence="7" key="1">
    <citation type="submission" date="2021-01" db="EMBL/GenBank/DDBJ databases">
        <authorList>
            <person name="Corre E."/>
            <person name="Pelletier E."/>
            <person name="Niang G."/>
            <person name="Scheremetjew M."/>
            <person name="Finn R."/>
            <person name="Kale V."/>
            <person name="Holt S."/>
            <person name="Cochrane G."/>
            <person name="Meng A."/>
            <person name="Brown T."/>
            <person name="Cohen L."/>
        </authorList>
    </citation>
    <scope>NUCLEOTIDE SEQUENCE</scope>
    <source>
        <strain evidence="7">Clade-D-RCC2572</strain>
    </source>
</reference>
<evidence type="ECO:0000256" key="1">
    <source>
        <dbReference type="ARBA" id="ARBA00000971"/>
    </source>
</evidence>
<dbReference type="PROSITE" id="PS50059">
    <property type="entry name" value="FKBP_PPIASE"/>
    <property type="match status" value="1"/>
</dbReference>
<evidence type="ECO:0000256" key="5">
    <source>
        <dbReference type="PROSITE-ProRule" id="PRU00277"/>
    </source>
</evidence>
<evidence type="ECO:0000256" key="4">
    <source>
        <dbReference type="ARBA" id="ARBA00023235"/>
    </source>
</evidence>
<dbReference type="InterPro" id="IPR046357">
    <property type="entry name" value="PPIase_dom_sf"/>
</dbReference>
<evidence type="ECO:0000313" key="7">
    <source>
        <dbReference type="EMBL" id="CAD8579921.1"/>
    </source>
</evidence>
<evidence type="ECO:0000256" key="2">
    <source>
        <dbReference type="ARBA" id="ARBA00013194"/>
    </source>
</evidence>
<feature type="domain" description="PPIase FKBP-type" evidence="6">
    <location>
        <begin position="134"/>
        <end position="234"/>
    </location>
</feature>
<comment type="catalytic activity">
    <reaction evidence="1 5">
        <text>[protein]-peptidylproline (omega=180) = [protein]-peptidylproline (omega=0)</text>
        <dbReference type="Rhea" id="RHEA:16237"/>
        <dbReference type="Rhea" id="RHEA-COMP:10747"/>
        <dbReference type="Rhea" id="RHEA-COMP:10748"/>
        <dbReference type="ChEBI" id="CHEBI:83833"/>
        <dbReference type="ChEBI" id="CHEBI:83834"/>
        <dbReference type="EC" id="5.2.1.8"/>
    </reaction>
</comment>
<evidence type="ECO:0000259" key="6">
    <source>
        <dbReference type="PROSITE" id="PS50059"/>
    </source>
</evidence>
<evidence type="ECO:0000256" key="3">
    <source>
        <dbReference type="ARBA" id="ARBA00023110"/>
    </source>
</evidence>
<name>A0A7S0KH27_9CHLO</name>
<organism evidence="7">
    <name type="scientific">Ostreococcus mediterraneus</name>
    <dbReference type="NCBI Taxonomy" id="1486918"/>
    <lineage>
        <taxon>Eukaryota</taxon>
        <taxon>Viridiplantae</taxon>
        <taxon>Chlorophyta</taxon>
        <taxon>Mamiellophyceae</taxon>
        <taxon>Mamiellales</taxon>
        <taxon>Bathycoccaceae</taxon>
        <taxon>Ostreococcus</taxon>
    </lineage>
</organism>
<dbReference type="EC" id="5.2.1.8" evidence="2 5"/>
<dbReference type="Gene3D" id="3.10.50.40">
    <property type="match status" value="1"/>
</dbReference>
<dbReference type="Pfam" id="PF00254">
    <property type="entry name" value="FKBP_C"/>
    <property type="match status" value="1"/>
</dbReference>
<keyword evidence="4 5" id="KW-0413">Isomerase</keyword>
<dbReference type="SUPFAM" id="SSF54534">
    <property type="entry name" value="FKBP-like"/>
    <property type="match status" value="1"/>
</dbReference>